<gene>
    <name evidence="1" type="ORF">HY544_03950</name>
</gene>
<dbReference type="Proteomes" id="UP000732298">
    <property type="component" value="Unassembled WGS sequence"/>
</dbReference>
<protein>
    <submittedName>
        <fullName evidence="1">Uncharacterized protein</fullName>
    </submittedName>
</protein>
<dbReference type="EMBL" id="JACQPB010000039">
    <property type="protein sequence ID" value="MBI4210631.1"/>
    <property type="molecule type" value="Genomic_DNA"/>
</dbReference>
<evidence type="ECO:0000313" key="2">
    <source>
        <dbReference type="Proteomes" id="UP000732298"/>
    </source>
</evidence>
<comment type="caution">
    <text evidence="1">The sequence shown here is derived from an EMBL/GenBank/DDBJ whole genome shotgun (WGS) entry which is preliminary data.</text>
</comment>
<sequence length="53" mass="5793">MARDGFVKVCMRCRSPDVRVFSGDDNDAFGLNPKYSCNACAYVGMVIEVKAGK</sequence>
<organism evidence="1 2">
    <name type="scientific">Candidatus Iainarchaeum sp</name>
    <dbReference type="NCBI Taxonomy" id="3101447"/>
    <lineage>
        <taxon>Archaea</taxon>
        <taxon>Candidatus Iainarchaeota</taxon>
        <taxon>Candidatus Iainarchaeia</taxon>
        <taxon>Candidatus Iainarchaeales</taxon>
        <taxon>Candidatus Iainarchaeaceae</taxon>
        <taxon>Candidatus Iainarchaeum</taxon>
    </lineage>
</organism>
<evidence type="ECO:0000313" key="1">
    <source>
        <dbReference type="EMBL" id="MBI4210631.1"/>
    </source>
</evidence>
<accession>A0A8T3YPF7</accession>
<proteinExistence type="predicted"/>
<dbReference type="AlphaFoldDB" id="A0A8T3YPF7"/>
<reference evidence="1" key="1">
    <citation type="submission" date="2020-07" db="EMBL/GenBank/DDBJ databases">
        <title>Huge and variable diversity of episymbiotic CPR bacteria and DPANN archaea in groundwater ecosystems.</title>
        <authorList>
            <person name="He C.Y."/>
            <person name="Keren R."/>
            <person name="Whittaker M."/>
            <person name="Farag I.F."/>
            <person name="Doudna J."/>
            <person name="Cate J.H.D."/>
            <person name="Banfield J.F."/>
        </authorList>
    </citation>
    <scope>NUCLEOTIDE SEQUENCE</scope>
    <source>
        <strain evidence="1">NC_groundwater_1296_Ag_S-0.2um_52_80</strain>
    </source>
</reference>
<name>A0A8T3YPF7_9ARCH</name>